<dbReference type="PANTHER" id="PTHR34387:SF2">
    <property type="entry name" value="SLR1258 PROTEIN"/>
    <property type="match status" value="1"/>
</dbReference>
<protein>
    <submittedName>
        <fullName evidence="1">SIMPL domain-containing protein</fullName>
    </submittedName>
</protein>
<dbReference type="Proteomes" id="UP000676325">
    <property type="component" value="Unassembled WGS sequence"/>
</dbReference>
<dbReference type="Gene3D" id="3.30.70.2970">
    <property type="entry name" value="Protein of unknown function (DUF541), domain 2"/>
    <property type="match status" value="1"/>
</dbReference>
<dbReference type="InterPro" id="IPR007497">
    <property type="entry name" value="SIMPL/DUF541"/>
</dbReference>
<proteinExistence type="predicted"/>
<evidence type="ECO:0000313" key="2">
    <source>
        <dbReference type="Proteomes" id="UP000676325"/>
    </source>
</evidence>
<gene>
    <name evidence="1" type="ORF">KDK95_23755</name>
</gene>
<dbReference type="PANTHER" id="PTHR34387">
    <property type="entry name" value="SLR1258 PROTEIN"/>
    <property type="match status" value="1"/>
</dbReference>
<comment type="caution">
    <text evidence="1">The sequence shown here is derived from an EMBL/GenBank/DDBJ whole genome shotgun (WGS) entry which is preliminary data.</text>
</comment>
<dbReference type="RefSeq" id="WP_212520477.1">
    <property type="nucleotide sequence ID" value="NZ_JAGSOH010000082.1"/>
</dbReference>
<organism evidence="1 2">
    <name type="scientific">Actinospica acidithermotolerans</name>
    <dbReference type="NCBI Taxonomy" id="2828514"/>
    <lineage>
        <taxon>Bacteria</taxon>
        <taxon>Bacillati</taxon>
        <taxon>Actinomycetota</taxon>
        <taxon>Actinomycetes</taxon>
        <taxon>Catenulisporales</taxon>
        <taxon>Actinospicaceae</taxon>
        <taxon>Actinospica</taxon>
    </lineage>
</organism>
<dbReference type="GO" id="GO:0006974">
    <property type="term" value="P:DNA damage response"/>
    <property type="evidence" value="ECO:0007669"/>
    <property type="project" value="TreeGrafter"/>
</dbReference>
<dbReference type="InterPro" id="IPR052022">
    <property type="entry name" value="26kDa_periplasmic_antigen"/>
</dbReference>
<reference evidence="1" key="1">
    <citation type="submission" date="2021-04" db="EMBL/GenBank/DDBJ databases">
        <title>Genome based classification of Actinospica acidithermotolerans sp. nov., an actinobacterium isolated from an Indonesian hot spring.</title>
        <authorList>
            <person name="Kusuma A.B."/>
            <person name="Putra K.E."/>
            <person name="Nafisah S."/>
            <person name="Loh J."/>
            <person name="Nouioui I."/>
            <person name="Goodfellow M."/>
        </authorList>
    </citation>
    <scope>NUCLEOTIDE SEQUENCE</scope>
    <source>
        <strain evidence="1">MGRD01-02</strain>
    </source>
</reference>
<dbReference type="Pfam" id="PF04402">
    <property type="entry name" value="SIMPL"/>
    <property type="match status" value="1"/>
</dbReference>
<dbReference type="EMBL" id="JAGSOH010000082">
    <property type="protein sequence ID" value="MBR7829342.1"/>
    <property type="molecule type" value="Genomic_DNA"/>
</dbReference>
<name>A0A941EF43_9ACTN</name>
<dbReference type="Gene3D" id="3.30.110.170">
    <property type="entry name" value="Protein of unknown function (DUF541), domain 1"/>
    <property type="match status" value="1"/>
</dbReference>
<sequence length="247" mass="26714">MEPTHEFGGSPAAAAVAPIGSPAVISVRGEALLVVEPEVVDLTVVVSTQAKDRREAFERLVKRNDEVLALLRSYGDSVERIESSGVAVHPEVRRGGRDEKIRSYSGAVRVEVRIADFAVLGEIVSRVADLEAARLEGPRWRLRRSSPVYRKARTRAVGEALTRAQDYAEALGSRITGLIELADTGLMQSEHVRATGYVPAPGGVAFGAAMPVEPPVLDLEPASQEVRASVEARFYATQPMFEIKAED</sequence>
<evidence type="ECO:0000313" key="1">
    <source>
        <dbReference type="EMBL" id="MBR7829342.1"/>
    </source>
</evidence>
<keyword evidence="2" id="KW-1185">Reference proteome</keyword>
<accession>A0A941EF43</accession>
<dbReference type="AlphaFoldDB" id="A0A941EF43"/>